<reference evidence="20" key="1">
    <citation type="submission" date="2023-03" db="EMBL/GenBank/DDBJ databases">
        <title>Mating type loci evolution in Malassezia.</title>
        <authorList>
            <person name="Coelho M.A."/>
        </authorList>
    </citation>
    <scope>NUCLEOTIDE SEQUENCE</scope>
    <source>
        <strain evidence="20">CBS 14135</strain>
    </source>
</reference>
<evidence type="ECO:0000313" key="21">
    <source>
        <dbReference type="Proteomes" id="UP001216638"/>
    </source>
</evidence>
<evidence type="ECO:0000256" key="14">
    <source>
        <dbReference type="ARBA" id="ARBA00023136"/>
    </source>
</evidence>
<dbReference type="InterPro" id="IPR006068">
    <property type="entry name" value="ATPase_P-typ_cation-transptr_C"/>
</dbReference>
<dbReference type="SFLD" id="SFLDS00003">
    <property type="entry name" value="Haloacid_Dehalogenase"/>
    <property type="match status" value="1"/>
</dbReference>
<feature type="transmembrane region" description="Helical" evidence="17">
    <location>
        <begin position="965"/>
        <end position="985"/>
    </location>
</feature>
<comment type="caution">
    <text evidence="17">Lacks conserved residue(s) required for the propagation of feature annotation.</text>
</comment>
<dbReference type="SFLD" id="SFLDF00027">
    <property type="entry name" value="p-type_atpase"/>
    <property type="match status" value="1"/>
</dbReference>
<feature type="domain" description="Cation-transporting P-type ATPase N-terminal" evidence="19">
    <location>
        <begin position="114"/>
        <end position="200"/>
    </location>
</feature>
<feature type="region of interest" description="Disordered" evidence="18">
    <location>
        <begin position="1"/>
        <end position="37"/>
    </location>
</feature>
<dbReference type="EC" id="7.2.2.10" evidence="17"/>
<evidence type="ECO:0000256" key="3">
    <source>
        <dbReference type="ARBA" id="ARBA00022554"/>
    </source>
</evidence>
<dbReference type="GO" id="GO:0005886">
    <property type="term" value="C:plasma membrane"/>
    <property type="evidence" value="ECO:0007669"/>
    <property type="project" value="TreeGrafter"/>
</dbReference>
<keyword evidence="14 17" id="KW-0472">Membrane</keyword>
<evidence type="ECO:0000259" key="19">
    <source>
        <dbReference type="SMART" id="SM00831"/>
    </source>
</evidence>
<evidence type="ECO:0000256" key="4">
    <source>
        <dbReference type="ARBA" id="ARBA00022568"/>
    </source>
</evidence>
<dbReference type="FunFam" id="1.20.1110.10:FF:000039">
    <property type="entry name" value="Calcium-transporting ATPase"/>
    <property type="match status" value="1"/>
</dbReference>
<keyword evidence="4 17" id="KW-0109">Calcium transport</keyword>
<dbReference type="GO" id="GO:0005524">
    <property type="term" value="F:ATP binding"/>
    <property type="evidence" value="ECO:0007669"/>
    <property type="project" value="UniProtKB-KW"/>
</dbReference>
<evidence type="ECO:0000256" key="10">
    <source>
        <dbReference type="ARBA" id="ARBA00022842"/>
    </source>
</evidence>
<dbReference type="SMART" id="SM00831">
    <property type="entry name" value="Cation_ATPase_N"/>
    <property type="match status" value="1"/>
</dbReference>
<dbReference type="PANTHER" id="PTHR24093">
    <property type="entry name" value="CATION TRANSPORTING ATPASE"/>
    <property type="match status" value="1"/>
</dbReference>
<dbReference type="SUPFAM" id="SSF56784">
    <property type="entry name" value="HAD-like"/>
    <property type="match status" value="1"/>
</dbReference>
<dbReference type="GO" id="GO:0046872">
    <property type="term" value="F:metal ion binding"/>
    <property type="evidence" value="ECO:0007669"/>
    <property type="project" value="UniProtKB-KW"/>
</dbReference>
<dbReference type="FunFam" id="2.70.150.10:FF:000028">
    <property type="entry name" value="Calcium-transporting ATPase"/>
    <property type="match status" value="1"/>
</dbReference>
<keyword evidence="3" id="KW-0926">Vacuole</keyword>
<feature type="transmembrane region" description="Helical" evidence="17">
    <location>
        <begin position="1006"/>
        <end position="1026"/>
    </location>
</feature>
<dbReference type="InterPro" id="IPR001757">
    <property type="entry name" value="P_typ_ATPase"/>
</dbReference>
<evidence type="ECO:0000313" key="20">
    <source>
        <dbReference type="EMBL" id="WFC94056.1"/>
    </source>
</evidence>
<dbReference type="Gene3D" id="3.40.1110.10">
    <property type="entry name" value="Calcium-transporting ATPase, cytoplasmic domain N"/>
    <property type="match status" value="1"/>
</dbReference>
<dbReference type="SFLD" id="SFLDG00002">
    <property type="entry name" value="C1.7:_P-type_atpase_like"/>
    <property type="match status" value="1"/>
</dbReference>
<comment type="similarity">
    <text evidence="15 17">Belongs to the cation transport ATPase (P-type) (TC 3.A.3) family.</text>
</comment>
<dbReference type="Pfam" id="PF13246">
    <property type="entry name" value="Cation_ATPase"/>
    <property type="match status" value="1"/>
</dbReference>
<keyword evidence="2 17" id="KW-0813">Transport</keyword>
<dbReference type="NCBIfam" id="TIGR01494">
    <property type="entry name" value="ATPase_P-type"/>
    <property type="match status" value="2"/>
</dbReference>
<evidence type="ECO:0000256" key="16">
    <source>
        <dbReference type="ARBA" id="ARBA00048694"/>
    </source>
</evidence>
<dbReference type="CDD" id="cd02081">
    <property type="entry name" value="P-type_ATPase_Ca_PMCA-like"/>
    <property type="match status" value="1"/>
</dbReference>
<evidence type="ECO:0000256" key="13">
    <source>
        <dbReference type="ARBA" id="ARBA00023065"/>
    </source>
</evidence>
<keyword evidence="9 17" id="KW-0067">ATP-binding</keyword>
<keyword evidence="8 17" id="KW-0106">Calcium</keyword>
<dbReference type="InterPro" id="IPR018303">
    <property type="entry name" value="ATPase_P-typ_P_site"/>
</dbReference>
<organism evidence="20 21">
    <name type="scientific">Malassezia brasiliensis</name>
    <dbReference type="NCBI Taxonomy" id="1821822"/>
    <lineage>
        <taxon>Eukaryota</taxon>
        <taxon>Fungi</taxon>
        <taxon>Dikarya</taxon>
        <taxon>Basidiomycota</taxon>
        <taxon>Ustilaginomycotina</taxon>
        <taxon>Malasseziomycetes</taxon>
        <taxon>Malasseziales</taxon>
        <taxon>Malasseziaceae</taxon>
        <taxon>Malassezia</taxon>
    </lineage>
</organism>
<evidence type="ECO:0000256" key="12">
    <source>
        <dbReference type="ARBA" id="ARBA00022989"/>
    </source>
</evidence>
<dbReference type="Gene3D" id="1.20.1110.10">
    <property type="entry name" value="Calcium-transporting ATPase, transmembrane domain"/>
    <property type="match status" value="1"/>
</dbReference>
<feature type="transmembrane region" description="Helical" evidence="17">
    <location>
        <begin position="1046"/>
        <end position="1064"/>
    </location>
</feature>
<evidence type="ECO:0000256" key="7">
    <source>
        <dbReference type="ARBA" id="ARBA00022741"/>
    </source>
</evidence>
<dbReference type="SUPFAM" id="SSF81665">
    <property type="entry name" value="Calcium ATPase, transmembrane domain M"/>
    <property type="match status" value="1"/>
</dbReference>
<accession>A0AAF0DQZ5</accession>
<dbReference type="Pfam" id="PF00122">
    <property type="entry name" value="E1-E2_ATPase"/>
    <property type="match status" value="1"/>
</dbReference>
<dbReference type="GO" id="GO:0005774">
    <property type="term" value="C:vacuolar membrane"/>
    <property type="evidence" value="ECO:0007669"/>
    <property type="project" value="UniProtKB-SubCell"/>
</dbReference>
<dbReference type="InterPro" id="IPR059000">
    <property type="entry name" value="ATPase_P-type_domA"/>
</dbReference>
<feature type="transmembrane region" description="Helical" evidence="17">
    <location>
        <begin position="403"/>
        <end position="425"/>
    </location>
</feature>
<feature type="transmembrane region" description="Helical" evidence="17">
    <location>
        <begin position="450"/>
        <end position="480"/>
    </location>
</feature>
<proteinExistence type="inferred from homology"/>
<dbReference type="NCBIfam" id="TIGR01517">
    <property type="entry name" value="ATPase-IIB_Ca"/>
    <property type="match status" value="1"/>
</dbReference>
<comment type="subcellular location">
    <subcellularLocation>
        <location evidence="17">Membrane</location>
        <topology evidence="17">Multi-pass membrane protein</topology>
    </subcellularLocation>
    <subcellularLocation>
        <location evidence="1">Vacuole membrane</location>
        <topology evidence="1">Multi-pass membrane protein</topology>
    </subcellularLocation>
</comment>
<dbReference type="GO" id="GO:0005388">
    <property type="term" value="F:P-type calcium transporter activity"/>
    <property type="evidence" value="ECO:0007669"/>
    <property type="project" value="UniProtKB-EC"/>
</dbReference>
<feature type="compositionally biased region" description="Basic and acidic residues" evidence="18">
    <location>
        <begin position="1"/>
        <end position="10"/>
    </location>
</feature>
<name>A0AAF0DQZ5_9BASI</name>
<evidence type="ECO:0000256" key="18">
    <source>
        <dbReference type="SAM" id="MobiDB-lite"/>
    </source>
</evidence>
<sequence>MEDDHKHDLLPSESPTEPLAHKERNTAGAETVPEGPHLVRTDTTLSTRAGGEIPKNGFFQKIKCWFKGDSAPLEQERMKKELEENLWKNPAPFQFKPGQLCSLIDPENVEELRAMGGLSGLLAGLGTSKDTGLVPDTLQQSTDDARPTHATIADRERVYGRNLLPERKSKSLLTLMWLALQDKILILLIVAAIVSLALGFYTDFGPNGPEKVACANPPPGQDRCEPPKVDWVEGVAILVAVAIVDLVGSLNDWQKERQFRMLDAKKEARDVTVLRSGTKHQVDVREVLVGDIVFFEPGEVVPFDGVVIEGHNIRCDESSVTGESDMINKLSYDDYIHELDNAEKPLKHKSCFMISGSKVLEGVGQFVVIAVGPMSFNGKLMMSLREEPENTPLQSKLNNMAELIAKLGTAAGLILFLALMIRFFVKLGLDMTDSTPKLTSEQGSQYGQRFINILIISVTIIVVAVPEGLPLAVTLALAFATRRMSNRNLLVRILGSCETMANATCVCTDKTGTLTQNKMNVVAGSIGCDLRFQDRVKFEVDNTQSTETLVDMDELSARLPEALRKVFTESICINSTAFIPERSDAIEAEERPVPQPWYMRLFSRSASRNESAADKEDDTPFVGSKTETALLGMVTKYHWGDYAAIRNAAETVQVIPFGSKRKAMGMVIKMPNGYRFLVKGASEVLLGHSTRAVEALSGATDPTQLPTRAIEAAEHEELTGLITEFASQSLRTISLCYRDFPSWPPPDATRDSEGEVAYDYLAQDLTLLAVTAIEDPLRVGVPDAVRACRGAGVQVKMCTGDNIITARSIAAQCGMFTPGGVVIEGPAFRQLDDHDLTELVPRLQVLARSSPDDKKRLIDKLKSMGEIVAVTGDGTNDGPALKSANVGFSMGLSGSEVAKEASDIVLLDDNFSSIVNAIMWGRCVNDAVRKFLQFQFTVNVVAVVVTFVSAVASDSESSVLTAVQLLWLNLIMDTFAALALATDPADPESLNRKPDRLTAPLVSTEMWMHIVVQSIYQIIVILVLNFRGAHILHLDHTDPVRQHKEGVELGALVFNVFVWCQLFNQINARRLDRKLNIFHNIHRNIWFILIVAIEVGAQVLIIFKGGATFSVTRLPGRDWGISIVAGIISWPLGVLTRLCPPGPIERVLIRLKLMPDPNALPTVSHEAEEEEKLTRSNTYYRDWNEPAVGRLAEQLGSFSSIRGGRLRASNLVLKSNKRLMRDRDIHPKSLLAIVPAFIGASVGGGWKPNNSLHRASPHSEKRPVVSARALFREGKLQFHPETSPDDPYFVGMGGSA</sequence>
<dbReference type="GO" id="GO:0016887">
    <property type="term" value="F:ATP hydrolysis activity"/>
    <property type="evidence" value="ECO:0007669"/>
    <property type="project" value="InterPro"/>
</dbReference>
<feature type="transmembrane region" description="Helical" evidence="17">
    <location>
        <begin position="184"/>
        <end position="202"/>
    </location>
</feature>
<evidence type="ECO:0000256" key="8">
    <source>
        <dbReference type="ARBA" id="ARBA00022837"/>
    </source>
</evidence>
<dbReference type="Pfam" id="PF00689">
    <property type="entry name" value="Cation_ATPase_C"/>
    <property type="match status" value="1"/>
</dbReference>
<dbReference type="PRINTS" id="PR00120">
    <property type="entry name" value="HATPASE"/>
</dbReference>
<dbReference type="FunFam" id="1.20.1110.10:FF:000002">
    <property type="entry name" value="Calcium-transporting ATPase"/>
    <property type="match status" value="1"/>
</dbReference>
<dbReference type="PRINTS" id="PR00119">
    <property type="entry name" value="CATATPASE"/>
</dbReference>
<dbReference type="Gene3D" id="3.40.50.1000">
    <property type="entry name" value="HAD superfamily/HAD-like"/>
    <property type="match status" value="1"/>
</dbReference>
<dbReference type="PROSITE" id="PS00154">
    <property type="entry name" value="ATPASE_E1_E2"/>
    <property type="match status" value="1"/>
</dbReference>
<dbReference type="InterPro" id="IPR023298">
    <property type="entry name" value="ATPase_P-typ_TM_dom_sf"/>
</dbReference>
<evidence type="ECO:0000256" key="2">
    <source>
        <dbReference type="ARBA" id="ARBA00022448"/>
    </source>
</evidence>
<dbReference type="Proteomes" id="UP001216638">
    <property type="component" value="Chromosome 1"/>
</dbReference>
<dbReference type="SUPFAM" id="SSF81653">
    <property type="entry name" value="Calcium ATPase, transduction domain A"/>
    <property type="match status" value="1"/>
</dbReference>
<evidence type="ECO:0000256" key="1">
    <source>
        <dbReference type="ARBA" id="ARBA00004128"/>
    </source>
</evidence>
<dbReference type="FunFam" id="3.40.50.1000:FF:000018">
    <property type="entry name" value="Calcium-transporting ATPase"/>
    <property type="match status" value="1"/>
</dbReference>
<gene>
    <name evidence="20" type="primary">PMC1</name>
    <name evidence="20" type="ORF">MBRA1_000684</name>
</gene>
<feature type="transmembrane region" description="Helical" evidence="17">
    <location>
        <begin position="936"/>
        <end position="953"/>
    </location>
</feature>
<dbReference type="InterPro" id="IPR036412">
    <property type="entry name" value="HAD-like_sf"/>
</dbReference>
<dbReference type="InterPro" id="IPR004014">
    <property type="entry name" value="ATPase_P-typ_cation-transptr_N"/>
</dbReference>
<feature type="transmembrane region" description="Helical" evidence="17">
    <location>
        <begin position="1085"/>
        <end position="1107"/>
    </location>
</feature>
<dbReference type="EMBL" id="CP119951">
    <property type="protein sequence ID" value="WFC94056.1"/>
    <property type="molecule type" value="Genomic_DNA"/>
</dbReference>
<evidence type="ECO:0000256" key="15">
    <source>
        <dbReference type="ARBA" id="ARBA00038148"/>
    </source>
</evidence>
<comment type="catalytic activity">
    <reaction evidence="16 17">
        <text>Ca(2+)(in) + ATP + H2O = Ca(2+)(out) + ADP + phosphate + H(+)</text>
        <dbReference type="Rhea" id="RHEA:18105"/>
        <dbReference type="ChEBI" id="CHEBI:15377"/>
        <dbReference type="ChEBI" id="CHEBI:15378"/>
        <dbReference type="ChEBI" id="CHEBI:29108"/>
        <dbReference type="ChEBI" id="CHEBI:30616"/>
        <dbReference type="ChEBI" id="CHEBI:43474"/>
        <dbReference type="ChEBI" id="CHEBI:456216"/>
        <dbReference type="EC" id="7.2.2.10"/>
    </reaction>
</comment>
<keyword evidence="12 17" id="KW-1133">Transmembrane helix</keyword>
<evidence type="ECO:0000256" key="5">
    <source>
        <dbReference type="ARBA" id="ARBA00022692"/>
    </source>
</evidence>
<dbReference type="GO" id="GO:0006874">
    <property type="term" value="P:intracellular calcium ion homeostasis"/>
    <property type="evidence" value="ECO:0007669"/>
    <property type="project" value="TreeGrafter"/>
</dbReference>
<dbReference type="InterPro" id="IPR008250">
    <property type="entry name" value="ATPase_P-typ_transduc_dom_A_sf"/>
</dbReference>
<dbReference type="PANTHER" id="PTHR24093:SF369">
    <property type="entry name" value="CALCIUM-TRANSPORTING ATPASE"/>
    <property type="match status" value="1"/>
</dbReference>
<comment type="function">
    <text evidence="17">Catalyzes the hydrolysis of ATP coupled with the transport of calcium.</text>
</comment>
<keyword evidence="7 17" id="KW-0547">Nucleotide-binding</keyword>
<dbReference type="Pfam" id="PF00690">
    <property type="entry name" value="Cation_ATPase_N"/>
    <property type="match status" value="1"/>
</dbReference>
<protein>
    <recommendedName>
        <fullName evidence="17">Calcium-transporting ATPase</fullName>
        <ecNumber evidence="17">7.2.2.10</ecNumber>
    </recommendedName>
</protein>
<dbReference type="SUPFAM" id="SSF81660">
    <property type="entry name" value="Metal cation-transporting ATPase, ATP-binding domain N"/>
    <property type="match status" value="1"/>
</dbReference>
<keyword evidence="11" id="KW-1278">Translocase</keyword>
<evidence type="ECO:0000256" key="17">
    <source>
        <dbReference type="RuleBase" id="RU361146"/>
    </source>
</evidence>
<evidence type="ECO:0000256" key="9">
    <source>
        <dbReference type="ARBA" id="ARBA00022840"/>
    </source>
</evidence>
<keyword evidence="21" id="KW-1185">Reference proteome</keyword>
<feature type="transmembrane region" description="Helical" evidence="17">
    <location>
        <begin position="231"/>
        <end position="251"/>
    </location>
</feature>
<evidence type="ECO:0000256" key="11">
    <source>
        <dbReference type="ARBA" id="ARBA00022967"/>
    </source>
</evidence>
<dbReference type="Gene3D" id="2.70.150.10">
    <property type="entry name" value="Calcium-transporting ATPase, cytoplasmic transduction domain A"/>
    <property type="match status" value="1"/>
</dbReference>
<keyword evidence="6" id="KW-0479">Metal-binding</keyword>
<keyword evidence="5 17" id="KW-0812">Transmembrane</keyword>
<dbReference type="InterPro" id="IPR023214">
    <property type="entry name" value="HAD_sf"/>
</dbReference>
<evidence type="ECO:0000256" key="6">
    <source>
        <dbReference type="ARBA" id="ARBA00022723"/>
    </source>
</evidence>
<dbReference type="InterPro" id="IPR044492">
    <property type="entry name" value="P_typ_ATPase_HD_dom"/>
</dbReference>
<keyword evidence="10" id="KW-0460">Magnesium</keyword>
<dbReference type="InterPro" id="IPR023299">
    <property type="entry name" value="ATPase_P-typ_cyto_dom_N"/>
</dbReference>
<dbReference type="InterPro" id="IPR006408">
    <property type="entry name" value="P-type_ATPase_IIB"/>
</dbReference>
<keyword evidence="13 17" id="KW-0406">Ion transport</keyword>